<feature type="compositionally biased region" description="Basic and acidic residues" evidence="1">
    <location>
        <begin position="114"/>
        <end position="135"/>
    </location>
</feature>
<protein>
    <submittedName>
        <fullName evidence="2">Uncharacterized protein</fullName>
    </submittedName>
</protein>
<gene>
    <name evidence="2" type="ORF">BGZ70_005880</name>
</gene>
<keyword evidence="3" id="KW-1185">Reference proteome</keyword>
<evidence type="ECO:0000313" key="2">
    <source>
        <dbReference type="EMBL" id="KAF9943495.1"/>
    </source>
</evidence>
<feature type="compositionally biased region" description="Low complexity" evidence="1">
    <location>
        <begin position="164"/>
        <end position="181"/>
    </location>
</feature>
<dbReference type="OrthoDB" id="2436467at2759"/>
<reference evidence="2" key="1">
    <citation type="journal article" date="2020" name="Fungal Divers.">
        <title>Resolving the Mortierellaceae phylogeny through synthesis of multi-gene phylogenetics and phylogenomics.</title>
        <authorList>
            <person name="Vandepol N."/>
            <person name="Liber J."/>
            <person name="Desiro A."/>
            <person name="Na H."/>
            <person name="Kennedy M."/>
            <person name="Barry K."/>
            <person name="Grigoriev I.V."/>
            <person name="Miller A.N."/>
            <person name="O'Donnell K."/>
            <person name="Stajich J.E."/>
            <person name="Bonito G."/>
        </authorList>
    </citation>
    <scope>NUCLEOTIDE SEQUENCE</scope>
    <source>
        <strain evidence="2">CK1249</strain>
    </source>
</reference>
<feature type="region of interest" description="Disordered" evidence="1">
    <location>
        <begin position="317"/>
        <end position="347"/>
    </location>
</feature>
<feature type="region of interest" description="Disordered" evidence="1">
    <location>
        <begin position="38"/>
        <end position="143"/>
    </location>
</feature>
<feature type="compositionally biased region" description="Polar residues" evidence="1">
    <location>
        <begin position="38"/>
        <end position="54"/>
    </location>
</feature>
<organism evidence="2 3">
    <name type="scientific">Mortierella alpina</name>
    <name type="common">Oleaginous fungus</name>
    <name type="synonym">Mortierella renispora</name>
    <dbReference type="NCBI Taxonomy" id="64518"/>
    <lineage>
        <taxon>Eukaryota</taxon>
        <taxon>Fungi</taxon>
        <taxon>Fungi incertae sedis</taxon>
        <taxon>Mucoromycota</taxon>
        <taxon>Mortierellomycotina</taxon>
        <taxon>Mortierellomycetes</taxon>
        <taxon>Mortierellales</taxon>
        <taxon>Mortierellaceae</taxon>
        <taxon>Mortierella</taxon>
    </lineage>
</organism>
<feature type="compositionally biased region" description="Basic and acidic residues" evidence="1">
    <location>
        <begin position="274"/>
        <end position="286"/>
    </location>
</feature>
<accession>A0A9P6IS89</accession>
<dbReference type="PANTHER" id="PTHR33066">
    <property type="entry name" value="INTEGRASE_SAM-LIKE_N DOMAIN-CONTAINING PROTEIN"/>
    <property type="match status" value="1"/>
</dbReference>
<feature type="non-terminal residue" evidence="2">
    <location>
        <position position="347"/>
    </location>
</feature>
<evidence type="ECO:0000313" key="3">
    <source>
        <dbReference type="Proteomes" id="UP000738359"/>
    </source>
</evidence>
<dbReference type="Proteomes" id="UP000738359">
    <property type="component" value="Unassembled WGS sequence"/>
</dbReference>
<feature type="region of interest" description="Disordered" evidence="1">
    <location>
        <begin position="156"/>
        <end position="181"/>
    </location>
</feature>
<sequence>PERRLPARPDPSLFSTVPAVSVARPALSVQGPAVRSIVGSTRVHQGTQASSSLGPQEGDQDIGVPGRPAHCSSHEGALGQGYTDGSTQTEAPGLLDQGGQIESDTITDHTAPGVRDRHSLHDAEDPWTKDPRRSEGSVQDVQQGNMHGASALVIHRQGHRHDSGSLPSSPQGPASASSQDPCTEIGIILGGIDLSATGSNGGAHVVAHQLATVERDVMDCVQPTSGHLHRCLGVRMGCCDQQPLLQRHVDTSTAATTHQLQGTDDSLHCPETTRSQRTDSQHHLRQHHDDCLHQPLWRDEITATDGTGDVAMELVPEDRDEDSDDIRTIGLQPSGRSISTPNGTAGV</sequence>
<feature type="compositionally biased region" description="Polar residues" evidence="1">
    <location>
        <begin position="334"/>
        <end position="347"/>
    </location>
</feature>
<dbReference type="AlphaFoldDB" id="A0A9P6IS89"/>
<dbReference type="EMBL" id="JAAAHY010003196">
    <property type="protein sequence ID" value="KAF9943495.1"/>
    <property type="molecule type" value="Genomic_DNA"/>
</dbReference>
<evidence type="ECO:0000256" key="1">
    <source>
        <dbReference type="SAM" id="MobiDB-lite"/>
    </source>
</evidence>
<proteinExistence type="predicted"/>
<feature type="non-terminal residue" evidence="2">
    <location>
        <position position="1"/>
    </location>
</feature>
<comment type="caution">
    <text evidence="2">The sequence shown here is derived from an EMBL/GenBank/DDBJ whole genome shotgun (WGS) entry which is preliminary data.</text>
</comment>
<dbReference type="PANTHER" id="PTHR33066:SF2">
    <property type="entry name" value="FILAGGRIN-2-LIKE"/>
    <property type="match status" value="1"/>
</dbReference>
<feature type="region of interest" description="Disordered" evidence="1">
    <location>
        <begin position="257"/>
        <end position="286"/>
    </location>
</feature>
<name>A0A9P6IS89_MORAP</name>